<dbReference type="STRING" id="1391654.AKJ09_00408"/>
<gene>
    <name evidence="1" type="ORF">AKJ09_00408</name>
</gene>
<dbReference type="AlphaFoldDB" id="A0A0K1PKX1"/>
<proteinExistence type="predicted"/>
<evidence type="ECO:0000313" key="2">
    <source>
        <dbReference type="Proteomes" id="UP000064967"/>
    </source>
</evidence>
<sequence>MIVGAGESFPTGGSAPAVPTINTIPTPAIAPANKIPIVFFVIAIPLRTHAVRAPFLSGLTRARPQEITRNHLLTN</sequence>
<organism evidence="1 2">
    <name type="scientific">Labilithrix luteola</name>
    <dbReference type="NCBI Taxonomy" id="1391654"/>
    <lineage>
        <taxon>Bacteria</taxon>
        <taxon>Pseudomonadati</taxon>
        <taxon>Myxococcota</taxon>
        <taxon>Polyangia</taxon>
        <taxon>Polyangiales</taxon>
        <taxon>Labilitrichaceae</taxon>
        <taxon>Labilithrix</taxon>
    </lineage>
</organism>
<name>A0A0K1PKX1_9BACT</name>
<dbReference type="KEGG" id="llu:AKJ09_00408"/>
<evidence type="ECO:0000313" key="1">
    <source>
        <dbReference type="EMBL" id="AKU93744.1"/>
    </source>
</evidence>
<accession>A0A0K1PKX1</accession>
<reference evidence="1 2" key="1">
    <citation type="submission" date="2015-08" db="EMBL/GenBank/DDBJ databases">
        <authorList>
            <person name="Babu N.S."/>
            <person name="Beckwith C.J."/>
            <person name="Beseler K.G."/>
            <person name="Brison A."/>
            <person name="Carone J.V."/>
            <person name="Caskin T.P."/>
            <person name="Diamond M."/>
            <person name="Durham M.E."/>
            <person name="Foxe J.M."/>
            <person name="Go M."/>
            <person name="Henderson B.A."/>
            <person name="Jones I.B."/>
            <person name="McGettigan J.A."/>
            <person name="Micheletti S.J."/>
            <person name="Nasrallah M.E."/>
            <person name="Ortiz D."/>
            <person name="Piller C.R."/>
            <person name="Privatt S.R."/>
            <person name="Schneider S.L."/>
            <person name="Sharp S."/>
            <person name="Smith T.C."/>
            <person name="Stanton J.D."/>
            <person name="Ullery H.E."/>
            <person name="Wilson R.J."/>
            <person name="Serrano M.G."/>
            <person name="Buck G."/>
            <person name="Lee V."/>
            <person name="Wang Y."/>
            <person name="Carvalho R."/>
            <person name="Voegtly L."/>
            <person name="Shi R."/>
            <person name="Duckworth R."/>
            <person name="Johnson A."/>
            <person name="Loviza R."/>
            <person name="Walstead R."/>
            <person name="Shah Z."/>
            <person name="Kiflezghi M."/>
            <person name="Wade K."/>
            <person name="Ball S.L."/>
            <person name="Bradley K.W."/>
            <person name="Asai D.J."/>
            <person name="Bowman C.A."/>
            <person name="Russell D.A."/>
            <person name="Pope W.H."/>
            <person name="Jacobs-Sera D."/>
            <person name="Hendrix R.W."/>
            <person name="Hatfull G.F."/>
        </authorList>
    </citation>
    <scope>NUCLEOTIDE SEQUENCE [LARGE SCALE GENOMIC DNA]</scope>
    <source>
        <strain evidence="1 2">DSM 27648</strain>
    </source>
</reference>
<protein>
    <submittedName>
        <fullName evidence="1">Uncharacterized protein</fullName>
    </submittedName>
</protein>
<keyword evidence="2" id="KW-1185">Reference proteome</keyword>
<dbReference type="Proteomes" id="UP000064967">
    <property type="component" value="Chromosome"/>
</dbReference>
<dbReference type="EMBL" id="CP012333">
    <property type="protein sequence ID" value="AKU93744.1"/>
    <property type="molecule type" value="Genomic_DNA"/>
</dbReference>